<evidence type="ECO:0000313" key="2">
    <source>
        <dbReference type="Ensembl" id="ENSLOCP00000001650.1"/>
    </source>
</evidence>
<dbReference type="AlphaFoldDB" id="W5LZU3"/>
<sequence length="562" mass="56899">MKMKDVAESLLFSPKQEKVKDKVGARPAMRPGPVPGCVARAVMDAYCFIFPSHFQFFRPLGEVVAPLPGADPPDPEEEMEVWSSETRVADSPSSWRPCPHGDQTRLSDAAASGAEQSAGAVPSSLGPPSLAGGAGQSCTLERHCRVQRNQLETRQESAEPPAPSGTAAGSLVLDLEELETEGAPGSSVEGRLAGMAHVGLADVDVWPCEEERTRCSSPCTEIPRTGPSADDPQRPVSPEGRGCCCPLSSGAAAVSPHAGGSCAHCSRRLPVLVGDGITGPRAAGGDCDGRTEGRLGGAEGDGNGRTEGRLGGAEGGGNGRTEGHLGGAEGGSKGRTEGHLGGAEGDGNGRTEGRLGGAEGDSDGQTEGHLGGAEGDSDGQTEECLGGTEGHLGGAEGDSDGQAEECLGGAEGDSDAGTSPSISGPPSQGTSLERAPAGGEVDLPAADRGSSGEIASASRDCASPEGGGASPCMPDTQEGVSAVAGLLQEGLIEERQAEQQNLEAHKDRDPEVAMCRSPSIELRAGSSSEMDTSVSTELRAGSSPDTDTLISPELRARCSPER</sequence>
<feature type="compositionally biased region" description="Gly residues" evidence="1">
    <location>
        <begin position="309"/>
        <end position="331"/>
    </location>
</feature>
<feature type="region of interest" description="Disordered" evidence="1">
    <location>
        <begin position="276"/>
        <end position="478"/>
    </location>
</feature>
<dbReference type="Proteomes" id="UP000018468">
    <property type="component" value="Linkage group LG20"/>
</dbReference>
<evidence type="ECO:0000256" key="1">
    <source>
        <dbReference type="SAM" id="MobiDB-lite"/>
    </source>
</evidence>
<feature type="compositionally biased region" description="Polar residues" evidence="1">
    <location>
        <begin position="525"/>
        <end position="536"/>
    </location>
</feature>
<reference evidence="2" key="3">
    <citation type="submission" date="2025-09" db="UniProtKB">
        <authorList>
            <consortium name="Ensembl"/>
        </authorList>
    </citation>
    <scope>IDENTIFICATION</scope>
</reference>
<dbReference type="Ensembl" id="ENSLOCT00000001655.1">
    <property type="protein sequence ID" value="ENSLOCP00000001650.1"/>
    <property type="gene ID" value="ENSLOCG00000001450.1"/>
</dbReference>
<feature type="compositionally biased region" description="Low complexity" evidence="1">
    <location>
        <begin position="109"/>
        <end position="120"/>
    </location>
</feature>
<accession>W5LZU3</accession>
<feature type="compositionally biased region" description="Gly residues" evidence="1">
    <location>
        <begin position="387"/>
        <end position="396"/>
    </location>
</feature>
<feature type="region of interest" description="Disordered" evidence="1">
    <location>
        <begin position="492"/>
        <end position="562"/>
    </location>
</feature>
<proteinExistence type="predicted"/>
<protein>
    <submittedName>
        <fullName evidence="2">Uncharacterized protein</fullName>
    </submittedName>
</protein>
<dbReference type="HOGENOM" id="CLU_485367_0_0_1"/>
<feature type="region of interest" description="Disordered" evidence="1">
    <location>
        <begin position="68"/>
        <end position="137"/>
    </location>
</feature>
<organism evidence="2 3">
    <name type="scientific">Lepisosteus oculatus</name>
    <name type="common">Spotted gar</name>
    <dbReference type="NCBI Taxonomy" id="7918"/>
    <lineage>
        <taxon>Eukaryota</taxon>
        <taxon>Metazoa</taxon>
        <taxon>Chordata</taxon>
        <taxon>Craniata</taxon>
        <taxon>Vertebrata</taxon>
        <taxon>Euteleostomi</taxon>
        <taxon>Actinopterygii</taxon>
        <taxon>Neopterygii</taxon>
        <taxon>Holostei</taxon>
        <taxon>Semionotiformes</taxon>
        <taxon>Lepisosteidae</taxon>
        <taxon>Lepisosteus</taxon>
    </lineage>
</organism>
<dbReference type="EMBL" id="AHAT01028858">
    <property type="status" value="NOT_ANNOTATED_CDS"/>
    <property type="molecule type" value="Genomic_DNA"/>
</dbReference>
<evidence type="ECO:0000313" key="3">
    <source>
        <dbReference type="Proteomes" id="UP000018468"/>
    </source>
</evidence>
<feature type="compositionally biased region" description="Polar residues" evidence="1">
    <location>
        <begin position="83"/>
        <end position="94"/>
    </location>
</feature>
<reference evidence="2" key="2">
    <citation type="submission" date="2025-08" db="UniProtKB">
        <authorList>
            <consortium name="Ensembl"/>
        </authorList>
    </citation>
    <scope>IDENTIFICATION</scope>
</reference>
<feature type="compositionally biased region" description="Basic and acidic residues" evidence="1">
    <location>
        <begin position="492"/>
        <end position="511"/>
    </location>
</feature>
<dbReference type="Bgee" id="ENSLOCG00000001450">
    <property type="expression patterns" value="Expressed in testis and 12 other cell types or tissues"/>
</dbReference>
<reference evidence="3" key="1">
    <citation type="submission" date="2011-12" db="EMBL/GenBank/DDBJ databases">
        <title>The Draft Genome of Lepisosteus oculatus.</title>
        <authorList>
            <consortium name="The Broad Institute Genome Assembly &amp; Analysis Group"/>
            <consortium name="Computational R&amp;D Group"/>
            <consortium name="and Sequencing Platform"/>
            <person name="Di Palma F."/>
            <person name="Alfoldi J."/>
            <person name="Johnson J."/>
            <person name="Berlin A."/>
            <person name="Gnerre S."/>
            <person name="Jaffe D."/>
            <person name="MacCallum I."/>
            <person name="Young S."/>
            <person name="Walker B.J."/>
            <person name="Lander E.S."/>
            <person name="Lindblad-Toh K."/>
        </authorList>
    </citation>
    <scope>NUCLEOTIDE SEQUENCE [LARGE SCALE GENOMIC DNA]</scope>
</reference>
<keyword evidence="3" id="KW-1185">Reference proteome</keyword>
<feature type="compositionally biased region" description="Polar residues" evidence="1">
    <location>
        <begin position="416"/>
        <end position="431"/>
    </location>
</feature>
<feature type="region of interest" description="Disordered" evidence="1">
    <location>
        <begin position="216"/>
        <end position="240"/>
    </location>
</feature>
<dbReference type="InParanoid" id="W5LZU3"/>
<name>W5LZU3_LEPOC</name>
<dbReference type="EMBL" id="AHAT01028857">
    <property type="status" value="NOT_ANNOTATED_CDS"/>
    <property type="molecule type" value="Genomic_DNA"/>
</dbReference>